<dbReference type="PIRSF" id="PIRSF036428">
    <property type="entry name" value="CobL"/>
    <property type="match status" value="1"/>
</dbReference>
<dbReference type="Pfam" id="PF00590">
    <property type="entry name" value="TP_methylase"/>
    <property type="match status" value="1"/>
</dbReference>
<dbReference type="EMBL" id="JACHEO010000001">
    <property type="protein sequence ID" value="MBB5346534.1"/>
    <property type="molecule type" value="Genomic_DNA"/>
</dbReference>
<dbReference type="PANTHER" id="PTHR43182:SF1">
    <property type="entry name" value="COBALT-PRECORRIN-7 C(5)-METHYLTRANSFERASE"/>
    <property type="match status" value="1"/>
</dbReference>
<dbReference type="CDD" id="cd11644">
    <property type="entry name" value="Precorrin-6Y-MT"/>
    <property type="match status" value="1"/>
</dbReference>
<dbReference type="InterPro" id="IPR006365">
    <property type="entry name" value="Cbl_synth_CobL"/>
</dbReference>
<sequence>MHDFKIHIVGVAEGEVAPHLVAMVANCRLIVAAGSMQPLLEEQLSGYPRAQIVAITPLSAALQTIAFHAEKGNIAVLASGDPLFFGIGEALTRQFGTDKIVVHPAVSSMQLLFARLNVPWHDARFISLHGRKAGPQIPDILASPKVCLLTDRENDPAFIAAEILHRISPRQRSCFSLFVGERLGGAGERIIAGSLEEIADQQFAQPNTVLVLQDWSGEIAYPIFGLGEQEIEHSRGLITKNEIRAAVIHALRLPAHGIFWDIGAGSGSISIECGRLARGVQVFAVEKNREQLEHIAGNRETFRAWNIEIVTGEAPAALQELPAPDRVFVGGSGGRLADIVAAACTRLKAGGRIVISAVLDATRDSAPELLHAQGLAVEITTVAVERRSYPDPHPTRLNPITLITGDKNI</sequence>
<dbReference type="GO" id="GO:0046025">
    <property type="term" value="F:precorrin-6Y C5,15-methyltransferase (decarboxylating) activity"/>
    <property type="evidence" value="ECO:0007669"/>
    <property type="project" value="UniProtKB-EC"/>
</dbReference>
<comment type="pathway">
    <text evidence="1">Cofactor biosynthesis; adenosylcobalamin biosynthesis.</text>
</comment>
<reference evidence="7 8" key="1">
    <citation type="submission" date="2020-08" db="EMBL/GenBank/DDBJ databases">
        <title>Genomic Encyclopedia of Type Strains, Phase IV (KMG-IV): sequencing the most valuable type-strain genomes for metagenomic binning, comparative biology and taxonomic classification.</title>
        <authorList>
            <person name="Goeker M."/>
        </authorList>
    </citation>
    <scope>NUCLEOTIDE SEQUENCE [LARGE SCALE GENOMIC DNA]</scope>
    <source>
        <strain evidence="7 8">DSM 28570</strain>
    </source>
</reference>
<feature type="domain" description="Tetrapyrrole methylase" evidence="6">
    <location>
        <begin position="16"/>
        <end position="199"/>
    </location>
</feature>
<evidence type="ECO:0000256" key="2">
    <source>
        <dbReference type="ARBA" id="ARBA00022573"/>
    </source>
</evidence>
<dbReference type="Proteomes" id="UP000539642">
    <property type="component" value="Unassembled WGS sequence"/>
</dbReference>
<dbReference type="InterPro" id="IPR035996">
    <property type="entry name" value="4pyrrol_Methylase_sf"/>
</dbReference>
<dbReference type="RefSeq" id="WP_183347464.1">
    <property type="nucleotide sequence ID" value="NZ_JACHEO010000001.1"/>
</dbReference>
<evidence type="ECO:0000313" key="7">
    <source>
        <dbReference type="EMBL" id="MBB5346534.1"/>
    </source>
</evidence>
<dbReference type="SUPFAM" id="SSF53335">
    <property type="entry name" value="S-adenosyl-L-methionine-dependent methyltransferases"/>
    <property type="match status" value="1"/>
</dbReference>
<dbReference type="InterPro" id="IPR014777">
    <property type="entry name" value="4pyrrole_Mease_sub1"/>
</dbReference>
<gene>
    <name evidence="7" type="ORF">HNQ81_000241</name>
</gene>
<dbReference type="PANTHER" id="PTHR43182">
    <property type="entry name" value="COBALT-PRECORRIN-6B C(15)-METHYLTRANSFERASE (DECARBOXYLATING)"/>
    <property type="match status" value="1"/>
</dbReference>
<evidence type="ECO:0000259" key="6">
    <source>
        <dbReference type="Pfam" id="PF00590"/>
    </source>
</evidence>
<dbReference type="InterPro" id="IPR014776">
    <property type="entry name" value="4pyrrole_Mease_sub2"/>
</dbReference>
<dbReference type="NCBIfam" id="TIGR02467">
    <property type="entry name" value="CbiE"/>
    <property type="match status" value="1"/>
</dbReference>
<dbReference type="InterPro" id="IPR029063">
    <property type="entry name" value="SAM-dependent_MTases_sf"/>
</dbReference>
<dbReference type="InterPro" id="IPR012818">
    <property type="entry name" value="CbiE"/>
</dbReference>
<proteinExistence type="predicted"/>
<keyword evidence="2" id="KW-0169">Cobalamin biosynthesis</keyword>
<dbReference type="EC" id="2.1.1.132" evidence="7"/>
<evidence type="ECO:0000256" key="3">
    <source>
        <dbReference type="ARBA" id="ARBA00022603"/>
    </source>
</evidence>
<dbReference type="SUPFAM" id="SSF53790">
    <property type="entry name" value="Tetrapyrrole methylase"/>
    <property type="match status" value="1"/>
</dbReference>
<dbReference type="InterPro" id="IPR000878">
    <property type="entry name" value="4pyrrol_Mease"/>
</dbReference>
<dbReference type="GO" id="GO:0032259">
    <property type="term" value="P:methylation"/>
    <property type="evidence" value="ECO:0007669"/>
    <property type="project" value="UniProtKB-KW"/>
</dbReference>
<accession>A0A840UT44</accession>
<dbReference type="Gene3D" id="3.30.950.10">
    <property type="entry name" value="Methyltransferase, Cobalt-precorrin-4 Transmethylase, Domain 2"/>
    <property type="match status" value="1"/>
</dbReference>
<keyword evidence="3 7" id="KW-0489">Methyltransferase</keyword>
<dbReference type="Gene3D" id="3.40.1010.10">
    <property type="entry name" value="Cobalt-precorrin-4 Transmethylase, Domain 1"/>
    <property type="match status" value="1"/>
</dbReference>
<dbReference type="AlphaFoldDB" id="A0A840UT44"/>
<name>A0A840UT44_9BACT</name>
<dbReference type="CDD" id="cd02440">
    <property type="entry name" value="AdoMet_MTases"/>
    <property type="match status" value="1"/>
</dbReference>
<keyword evidence="5" id="KW-0949">S-adenosyl-L-methionine</keyword>
<evidence type="ECO:0000256" key="5">
    <source>
        <dbReference type="ARBA" id="ARBA00022691"/>
    </source>
</evidence>
<evidence type="ECO:0000313" key="8">
    <source>
        <dbReference type="Proteomes" id="UP000539642"/>
    </source>
</evidence>
<protein>
    <submittedName>
        <fullName evidence="7">Precorrin-6Y C5,15-methyltransferase (Decarboxylating)</fullName>
        <ecNumber evidence="7">2.1.1.132</ecNumber>
    </submittedName>
</protein>
<dbReference type="Gene3D" id="3.40.50.150">
    <property type="entry name" value="Vaccinia Virus protein VP39"/>
    <property type="match status" value="1"/>
</dbReference>
<dbReference type="GO" id="GO:0009236">
    <property type="term" value="P:cobalamin biosynthetic process"/>
    <property type="evidence" value="ECO:0007669"/>
    <property type="project" value="UniProtKB-UniPathway"/>
</dbReference>
<organism evidence="7 8">
    <name type="scientific">Desulfoprunum benzoelyticum</name>
    <dbReference type="NCBI Taxonomy" id="1506996"/>
    <lineage>
        <taxon>Bacteria</taxon>
        <taxon>Pseudomonadati</taxon>
        <taxon>Thermodesulfobacteriota</taxon>
        <taxon>Desulfobulbia</taxon>
        <taxon>Desulfobulbales</taxon>
        <taxon>Desulfobulbaceae</taxon>
        <taxon>Desulfoprunum</taxon>
    </lineage>
</organism>
<keyword evidence="4 7" id="KW-0808">Transferase</keyword>
<dbReference type="GO" id="GO:0008276">
    <property type="term" value="F:protein methyltransferase activity"/>
    <property type="evidence" value="ECO:0007669"/>
    <property type="project" value="InterPro"/>
</dbReference>
<dbReference type="InterPro" id="IPR014008">
    <property type="entry name" value="Cbl_synth_MTase_CbiT"/>
</dbReference>
<dbReference type="UniPathway" id="UPA00148"/>
<evidence type="ECO:0000256" key="4">
    <source>
        <dbReference type="ARBA" id="ARBA00022679"/>
    </source>
</evidence>
<evidence type="ECO:0000256" key="1">
    <source>
        <dbReference type="ARBA" id="ARBA00004953"/>
    </source>
</evidence>
<comment type="caution">
    <text evidence="7">The sequence shown here is derived from an EMBL/GenBank/DDBJ whole genome shotgun (WGS) entry which is preliminary data.</text>
</comment>
<dbReference type="NCBIfam" id="TIGR02469">
    <property type="entry name" value="CbiT"/>
    <property type="match status" value="1"/>
</dbReference>
<dbReference type="InterPro" id="IPR050714">
    <property type="entry name" value="Cobalamin_biosynth_MTase"/>
</dbReference>
<keyword evidence="8" id="KW-1185">Reference proteome</keyword>